<dbReference type="SUPFAM" id="SSF48498">
    <property type="entry name" value="Tetracyclin repressor-like, C-terminal domain"/>
    <property type="match status" value="1"/>
</dbReference>
<sequence length="208" mass="22388">MVDTVYMTTDSVRDTLVQAGVELIEESETTDISLRAIARRAGVSHGAPRHWFPTHQRLLAAIAAEGLHDLAAAVRRGAEQGADDRIARAVGAARAYVDFAVDRPAMFALVFRHDLLEGSGARLRDTSQPLFRWWRDTIVAPGGASPTMPDIDAGALRLWTAVHGIATLSSTTALALIAPTADVGDLVDSTVRALMVETPMVDTRPRPE</sequence>
<dbReference type="AlphaFoldDB" id="M0QQ09"/>
<dbReference type="PANTHER" id="PTHR30055:SF234">
    <property type="entry name" value="HTH-TYPE TRANSCRIPTIONAL REGULATOR BETI"/>
    <property type="match status" value="1"/>
</dbReference>
<feature type="DNA-binding region" description="H-T-H motif" evidence="4">
    <location>
        <begin position="33"/>
        <end position="52"/>
    </location>
</feature>
<name>M0QQ09_9ACTN</name>
<keyword evidence="3" id="KW-0804">Transcription</keyword>
<dbReference type="InterPro" id="IPR001647">
    <property type="entry name" value="HTH_TetR"/>
</dbReference>
<organism evidence="6 7">
    <name type="scientific">Gordonia soli NBRC 108243</name>
    <dbReference type="NCBI Taxonomy" id="1223545"/>
    <lineage>
        <taxon>Bacteria</taxon>
        <taxon>Bacillati</taxon>
        <taxon>Actinomycetota</taxon>
        <taxon>Actinomycetes</taxon>
        <taxon>Mycobacteriales</taxon>
        <taxon>Gordoniaceae</taxon>
        <taxon>Gordonia</taxon>
    </lineage>
</organism>
<dbReference type="EMBL" id="BANX01000041">
    <property type="protein sequence ID" value="GAC70775.1"/>
    <property type="molecule type" value="Genomic_DNA"/>
</dbReference>
<dbReference type="GO" id="GO:0000976">
    <property type="term" value="F:transcription cis-regulatory region binding"/>
    <property type="evidence" value="ECO:0007669"/>
    <property type="project" value="TreeGrafter"/>
</dbReference>
<dbReference type="Proteomes" id="UP000011666">
    <property type="component" value="Unassembled WGS sequence"/>
</dbReference>
<keyword evidence="7" id="KW-1185">Reference proteome</keyword>
<feature type="domain" description="HTH tetR-type" evidence="5">
    <location>
        <begin position="10"/>
        <end position="70"/>
    </location>
</feature>
<dbReference type="InterPro" id="IPR036271">
    <property type="entry name" value="Tet_transcr_reg_TetR-rel_C_sf"/>
</dbReference>
<evidence type="ECO:0000313" key="7">
    <source>
        <dbReference type="Proteomes" id="UP000011666"/>
    </source>
</evidence>
<accession>M0QQ09</accession>
<keyword evidence="2 4" id="KW-0238">DNA-binding</keyword>
<evidence type="ECO:0000256" key="4">
    <source>
        <dbReference type="PROSITE-ProRule" id="PRU00335"/>
    </source>
</evidence>
<evidence type="ECO:0000256" key="3">
    <source>
        <dbReference type="ARBA" id="ARBA00023163"/>
    </source>
</evidence>
<dbReference type="STRING" id="1223545.GS4_41_00210"/>
<dbReference type="PROSITE" id="PS50977">
    <property type="entry name" value="HTH_TETR_2"/>
    <property type="match status" value="1"/>
</dbReference>
<dbReference type="InterPro" id="IPR009057">
    <property type="entry name" value="Homeodomain-like_sf"/>
</dbReference>
<evidence type="ECO:0000313" key="6">
    <source>
        <dbReference type="EMBL" id="GAC70775.1"/>
    </source>
</evidence>
<evidence type="ECO:0000256" key="1">
    <source>
        <dbReference type="ARBA" id="ARBA00023015"/>
    </source>
</evidence>
<dbReference type="InterPro" id="IPR050109">
    <property type="entry name" value="HTH-type_TetR-like_transc_reg"/>
</dbReference>
<dbReference type="Pfam" id="PF13305">
    <property type="entry name" value="TetR_C_33"/>
    <property type="match status" value="1"/>
</dbReference>
<dbReference type="eggNOG" id="COG1309">
    <property type="taxonomic scope" value="Bacteria"/>
</dbReference>
<dbReference type="SUPFAM" id="SSF46689">
    <property type="entry name" value="Homeodomain-like"/>
    <property type="match status" value="1"/>
</dbReference>
<comment type="caution">
    <text evidence="6">The sequence shown here is derived from an EMBL/GenBank/DDBJ whole genome shotgun (WGS) entry which is preliminary data.</text>
</comment>
<keyword evidence="1" id="KW-0805">Transcription regulation</keyword>
<dbReference type="PANTHER" id="PTHR30055">
    <property type="entry name" value="HTH-TYPE TRANSCRIPTIONAL REGULATOR RUTR"/>
    <property type="match status" value="1"/>
</dbReference>
<reference evidence="6 7" key="1">
    <citation type="submission" date="2013-01" db="EMBL/GenBank/DDBJ databases">
        <title>Whole genome shotgun sequence of Gordonia soli NBRC 108243.</title>
        <authorList>
            <person name="Isaki-Nakamura S."/>
            <person name="Hosoyama A."/>
            <person name="Tsuchikane K."/>
            <person name="Ando Y."/>
            <person name="Baba S."/>
            <person name="Ohji S."/>
            <person name="Hamada M."/>
            <person name="Tamura T."/>
            <person name="Yamazoe A."/>
            <person name="Yamazaki S."/>
            <person name="Fujita N."/>
        </authorList>
    </citation>
    <scope>NUCLEOTIDE SEQUENCE [LARGE SCALE GENOMIC DNA]</scope>
    <source>
        <strain evidence="6 7">NBRC 108243</strain>
    </source>
</reference>
<protein>
    <submittedName>
        <fullName evidence="6">Putative TetR family transcriptional regulator</fullName>
    </submittedName>
</protein>
<proteinExistence type="predicted"/>
<dbReference type="InterPro" id="IPR025996">
    <property type="entry name" value="MT1864/Rv1816-like_C"/>
</dbReference>
<evidence type="ECO:0000256" key="2">
    <source>
        <dbReference type="ARBA" id="ARBA00023125"/>
    </source>
</evidence>
<dbReference type="GO" id="GO:0003700">
    <property type="term" value="F:DNA-binding transcription factor activity"/>
    <property type="evidence" value="ECO:0007669"/>
    <property type="project" value="TreeGrafter"/>
</dbReference>
<evidence type="ECO:0000259" key="5">
    <source>
        <dbReference type="PROSITE" id="PS50977"/>
    </source>
</evidence>
<dbReference type="Gene3D" id="1.10.357.10">
    <property type="entry name" value="Tetracycline Repressor, domain 2"/>
    <property type="match status" value="1"/>
</dbReference>
<gene>
    <name evidence="6" type="ORF">GS4_41_00210</name>
</gene>